<dbReference type="PANTHER" id="PTHR31973:SF195">
    <property type="entry name" value="MUDR FAMILY TRANSPOSASE"/>
    <property type="match status" value="1"/>
</dbReference>
<organism evidence="6 7">
    <name type="scientific">Solanum tuberosum</name>
    <name type="common">Potato</name>
    <dbReference type="NCBI Taxonomy" id="4113"/>
    <lineage>
        <taxon>Eukaryota</taxon>
        <taxon>Viridiplantae</taxon>
        <taxon>Streptophyta</taxon>
        <taxon>Embryophyta</taxon>
        <taxon>Tracheophyta</taxon>
        <taxon>Spermatophyta</taxon>
        <taxon>Magnoliopsida</taxon>
        <taxon>eudicotyledons</taxon>
        <taxon>Gunneridae</taxon>
        <taxon>Pentapetalae</taxon>
        <taxon>asterids</taxon>
        <taxon>lamiids</taxon>
        <taxon>Solanales</taxon>
        <taxon>Solanaceae</taxon>
        <taxon>Solanoideae</taxon>
        <taxon>Solaneae</taxon>
        <taxon>Solanum</taxon>
    </lineage>
</organism>
<keyword evidence="1" id="KW-0479">Metal-binding</keyword>
<dbReference type="PANTHER" id="PTHR31973">
    <property type="entry name" value="POLYPROTEIN, PUTATIVE-RELATED"/>
    <property type="match status" value="1"/>
</dbReference>
<dbReference type="InterPro" id="IPR006564">
    <property type="entry name" value="Znf_PMZ"/>
</dbReference>
<dbReference type="Pfam" id="PF04434">
    <property type="entry name" value="SWIM"/>
    <property type="match status" value="1"/>
</dbReference>
<reference evidence="6 7" key="1">
    <citation type="journal article" date="2021" name="bioRxiv">
        <title>Chromosome-scale and haplotype-resolved genome assembly of a tetraploid potato cultivar.</title>
        <authorList>
            <person name="Sun H."/>
            <person name="Jiao W.-B."/>
            <person name="Krause K."/>
            <person name="Campoy J.A."/>
            <person name="Goel M."/>
            <person name="Folz-Donahue K."/>
            <person name="Kukat C."/>
            <person name="Huettel B."/>
            <person name="Schneeberger K."/>
        </authorList>
    </citation>
    <scope>NUCLEOTIDE SEQUENCE [LARGE SCALE GENOMIC DNA]</scope>
    <source>
        <strain evidence="6">SolTubOtavaFocal</strain>
        <tissue evidence="6">Leaves</tissue>
    </source>
</reference>
<comment type="caution">
    <text evidence="6">The sequence shown here is derived from an EMBL/GenBank/DDBJ whole genome shotgun (WGS) entry which is preliminary data.</text>
</comment>
<evidence type="ECO:0000256" key="1">
    <source>
        <dbReference type="ARBA" id="ARBA00022723"/>
    </source>
</evidence>
<keyword evidence="3" id="KW-0862">Zinc</keyword>
<dbReference type="InterPro" id="IPR007527">
    <property type="entry name" value="Znf_SWIM"/>
</dbReference>
<evidence type="ECO:0000259" key="5">
    <source>
        <dbReference type="PROSITE" id="PS50966"/>
    </source>
</evidence>
<dbReference type="SMART" id="SM00575">
    <property type="entry name" value="ZnF_PMZ"/>
    <property type="match status" value="1"/>
</dbReference>
<feature type="domain" description="SWIM-type" evidence="5">
    <location>
        <begin position="152"/>
        <end position="198"/>
    </location>
</feature>
<dbReference type="Pfam" id="PF10551">
    <property type="entry name" value="MULE"/>
    <property type="match status" value="1"/>
</dbReference>
<dbReference type="Proteomes" id="UP000826656">
    <property type="component" value="Unassembled WGS sequence"/>
</dbReference>
<evidence type="ECO:0000313" key="7">
    <source>
        <dbReference type="Proteomes" id="UP000826656"/>
    </source>
</evidence>
<gene>
    <name evidence="6" type="ORF">KY290_003585</name>
</gene>
<dbReference type="InterPro" id="IPR018289">
    <property type="entry name" value="MULE_transposase_dom"/>
</dbReference>
<name>A0ABQ7WTB6_SOLTU</name>
<keyword evidence="2 4" id="KW-0863">Zinc-finger</keyword>
<evidence type="ECO:0000256" key="4">
    <source>
        <dbReference type="PROSITE-ProRule" id="PRU00325"/>
    </source>
</evidence>
<keyword evidence="7" id="KW-1185">Reference proteome</keyword>
<proteinExistence type="predicted"/>
<dbReference type="EMBL" id="JAIVGD010000001">
    <property type="protein sequence ID" value="KAH0783987.1"/>
    <property type="molecule type" value="Genomic_DNA"/>
</dbReference>
<evidence type="ECO:0000256" key="3">
    <source>
        <dbReference type="ARBA" id="ARBA00022833"/>
    </source>
</evidence>
<evidence type="ECO:0000313" key="6">
    <source>
        <dbReference type="EMBL" id="KAH0783987.1"/>
    </source>
</evidence>
<accession>A0ABQ7WTB6</accession>
<evidence type="ECO:0000256" key="2">
    <source>
        <dbReference type="ARBA" id="ARBA00022771"/>
    </source>
</evidence>
<protein>
    <recommendedName>
        <fullName evidence="5">SWIM-type domain-containing protein</fullName>
    </recommendedName>
</protein>
<sequence length="256" mass="29403">MSVRTDFVSTSTLASTVVALNMPTFKLLEILEGRCGCQGNDTENHVYPIVFCVVDKENDASWTFFFEKLKEIVVNKSNLCFISDRHKSIVNDTMKVYNHAHHGYCMRHLGKNLRVNHHCGDSLYLYYNAAKTYSLEEFNNHFVEFKNKIPETTIVLENEIGFEKCYCQCGLENTCSCSEYDLIKILCVHAMTILRSKHSNEFGMSIHEYSSSLLKVEAYLLAYLDSIDVVPLESEWCVPQELLNVKILRPLVDTKL</sequence>
<dbReference type="PROSITE" id="PS50966">
    <property type="entry name" value="ZF_SWIM"/>
    <property type="match status" value="1"/>
</dbReference>